<evidence type="ECO:0000256" key="5">
    <source>
        <dbReference type="PROSITE-ProRule" id="PRU00042"/>
    </source>
</evidence>
<evidence type="ECO:0000256" key="6">
    <source>
        <dbReference type="SAM" id="MobiDB-lite"/>
    </source>
</evidence>
<proteinExistence type="predicted"/>
<dbReference type="GO" id="GO:0000976">
    <property type="term" value="F:transcription cis-regulatory region binding"/>
    <property type="evidence" value="ECO:0007669"/>
    <property type="project" value="UniProtKB-ARBA"/>
</dbReference>
<dbReference type="SUPFAM" id="SSF57667">
    <property type="entry name" value="beta-beta-alpha zinc fingers"/>
    <property type="match status" value="2"/>
</dbReference>
<feature type="region of interest" description="Disordered" evidence="6">
    <location>
        <begin position="13"/>
        <end position="32"/>
    </location>
</feature>
<dbReference type="Proteomes" id="UP001497457">
    <property type="component" value="Chromosome 16b"/>
</dbReference>
<evidence type="ECO:0000259" key="7">
    <source>
        <dbReference type="PROSITE" id="PS50157"/>
    </source>
</evidence>
<evidence type="ECO:0000256" key="2">
    <source>
        <dbReference type="ARBA" id="ARBA00022737"/>
    </source>
</evidence>
<dbReference type="Gene3D" id="3.30.160.60">
    <property type="entry name" value="Classic Zinc Finger"/>
    <property type="match status" value="1"/>
</dbReference>
<evidence type="ECO:0000256" key="1">
    <source>
        <dbReference type="ARBA" id="ARBA00022723"/>
    </source>
</evidence>
<dbReference type="InterPro" id="IPR050329">
    <property type="entry name" value="GLI_C2H2-zinc-finger"/>
</dbReference>
<sequence>MRIRRYAARLLSSSPTGGATTAAPASPPPPPAAPWLHGAADDCCAFCELSRPGPQVNRSPLFFPLPYLCIIPPRRGEGGSFAFVRGVVTWECPVESQEGPDAIKHKGHIACRVQESDVRGDERVRQAQHPPASEVKKCKTDHRRNANKTSVGLQAPSGDSGVRQAALKPEDAGGATLVNEADDEPAVKPVVNDAATGHEVNCKTSLVSDAAKPEVTAGDPLMNGSTNELEVLKAAPFANEAAHDPEVTAKVSPESKAAMVLGIANIAPEVTGAPSRVNESGTIPEVTRTIPLGKTVTDSGITITTLRTGSLSTEGADRPEVTGGASIMHETAKLEYAGEDYDANKAAAELVDSGRASSSVDDTAALDKQLLPSCNPNIGNVQLGNAGETVASAVEPSGCDATEVGSSVNSTGNGPFGAKGPTVERGMPNDRSVTASVSHAFDVVARSIGSSGRTDVICYARRRGKRNLELLEVKTENIELEDVVIRVEETLGRTGCYESVLSTAGSVDVKLADMKKELMDDSAASKVTKTKKNRFECNIDYCRMTFKTKTELSVHKKNMCTVKSCSRHFRSHRYLRRHQSVHNDDMPYKCPWDGCVMAFKWSWDRAEHFKVHAGVQPYKCTTPGCNKICKFVSDFIRHRRRCKPQR</sequence>
<keyword evidence="4" id="KW-0862">Zinc</keyword>
<dbReference type="GO" id="GO:0008270">
    <property type="term" value="F:zinc ion binding"/>
    <property type="evidence" value="ECO:0007669"/>
    <property type="project" value="UniProtKB-KW"/>
</dbReference>
<feature type="region of interest" description="Disordered" evidence="6">
    <location>
        <begin position="405"/>
        <end position="424"/>
    </location>
</feature>
<accession>A0ABC8Y3Z8</accession>
<evidence type="ECO:0000256" key="4">
    <source>
        <dbReference type="ARBA" id="ARBA00022833"/>
    </source>
</evidence>
<keyword evidence="3 5" id="KW-0863">Zinc-finger</keyword>
<feature type="domain" description="C2H2-type" evidence="7">
    <location>
        <begin position="558"/>
        <end position="587"/>
    </location>
</feature>
<keyword evidence="9" id="KW-1185">Reference proteome</keyword>
<reference evidence="9" key="1">
    <citation type="submission" date="2024-06" db="EMBL/GenBank/DDBJ databases">
        <authorList>
            <person name="Ryan C."/>
        </authorList>
    </citation>
    <scope>NUCLEOTIDE SEQUENCE [LARGE SCALE GENOMIC DNA]</scope>
</reference>
<organism evidence="8 9">
    <name type="scientific">Urochloa decumbens</name>
    <dbReference type="NCBI Taxonomy" id="240449"/>
    <lineage>
        <taxon>Eukaryota</taxon>
        <taxon>Viridiplantae</taxon>
        <taxon>Streptophyta</taxon>
        <taxon>Embryophyta</taxon>
        <taxon>Tracheophyta</taxon>
        <taxon>Spermatophyta</taxon>
        <taxon>Magnoliopsida</taxon>
        <taxon>Liliopsida</taxon>
        <taxon>Poales</taxon>
        <taxon>Poaceae</taxon>
        <taxon>PACMAD clade</taxon>
        <taxon>Panicoideae</taxon>
        <taxon>Panicodae</taxon>
        <taxon>Paniceae</taxon>
        <taxon>Melinidinae</taxon>
        <taxon>Urochloa</taxon>
    </lineage>
</organism>
<dbReference type="GO" id="GO:0000981">
    <property type="term" value="F:DNA-binding transcription factor activity, RNA polymerase II-specific"/>
    <property type="evidence" value="ECO:0007669"/>
    <property type="project" value="UniProtKB-ARBA"/>
</dbReference>
<reference evidence="8 9" key="2">
    <citation type="submission" date="2024-10" db="EMBL/GenBank/DDBJ databases">
        <authorList>
            <person name="Ryan C."/>
        </authorList>
    </citation>
    <scope>NUCLEOTIDE SEQUENCE [LARGE SCALE GENOMIC DNA]</scope>
</reference>
<keyword evidence="2" id="KW-0677">Repeat</keyword>
<dbReference type="PANTHER" id="PTHR19818:SF139">
    <property type="entry name" value="PAIR-RULE PROTEIN ODD-PAIRED"/>
    <property type="match status" value="1"/>
</dbReference>
<protein>
    <recommendedName>
        <fullName evidence="7">C2H2-type domain-containing protein</fullName>
    </recommendedName>
</protein>
<dbReference type="GO" id="GO:0005634">
    <property type="term" value="C:nucleus"/>
    <property type="evidence" value="ECO:0007669"/>
    <property type="project" value="UniProtKB-ARBA"/>
</dbReference>
<evidence type="ECO:0000256" key="3">
    <source>
        <dbReference type="ARBA" id="ARBA00022771"/>
    </source>
</evidence>
<feature type="region of interest" description="Disordered" evidence="6">
    <location>
        <begin position="116"/>
        <end position="164"/>
    </location>
</feature>
<evidence type="ECO:0000313" key="8">
    <source>
        <dbReference type="EMBL" id="CAL4937647.1"/>
    </source>
</evidence>
<name>A0ABC8Y3Z8_9POAL</name>
<dbReference type="AlphaFoldDB" id="A0ABC8Y3Z8"/>
<dbReference type="InterPro" id="IPR013087">
    <property type="entry name" value="Znf_C2H2_type"/>
</dbReference>
<dbReference type="PANTHER" id="PTHR19818">
    <property type="entry name" value="ZINC FINGER PROTEIN ZIC AND GLI"/>
    <property type="match status" value="1"/>
</dbReference>
<gene>
    <name evidence="8" type="ORF">URODEC1_LOCUS30692</name>
</gene>
<feature type="compositionally biased region" description="Basic and acidic residues" evidence="6">
    <location>
        <begin position="116"/>
        <end position="125"/>
    </location>
</feature>
<dbReference type="InterPro" id="IPR036236">
    <property type="entry name" value="Znf_C2H2_sf"/>
</dbReference>
<evidence type="ECO:0000313" key="9">
    <source>
        <dbReference type="Proteomes" id="UP001497457"/>
    </source>
</evidence>
<dbReference type="GO" id="GO:0045944">
    <property type="term" value="P:positive regulation of transcription by RNA polymerase II"/>
    <property type="evidence" value="ECO:0007669"/>
    <property type="project" value="UniProtKB-ARBA"/>
</dbReference>
<dbReference type="PROSITE" id="PS00028">
    <property type="entry name" value="ZINC_FINGER_C2H2_1"/>
    <property type="match status" value="2"/>
</dbReference>
<feature type="compositionally biased region" description="Low complexity" evidence="6">
    <location>
        <begin position="13"/>
        <end position="24"/>
    </location>
</feature>
<keyword evidence="1" id="KW-0479">Metal-binding</keyword>
<dbReference type="EMBL" id="OZ075126">
    <property type="protein sequence ID" value="CAL4937647.1"/>
    <property type="molecule type" value="Genomic_DNA"/>
</dbReference>
<feature type="domain" description="C2H2-type" evidence="7">
    <location>
        <begin position="588"/>
        <end position="617"/>
    </location>
</feature>
<dbReference type="PROSITE" id="PS50157">
    <property type="entry name" value="ZINC_FINGER_C2H2_2"/>
    <property type="match status" value="2"/>
</dbReference>
<dbReference type="SMART" id="SM00355">
    <property type="entry name" value="ZnF_C2H2"/>
    <property type="match status" value="4"/>
</dbReference>